<dbReference type="Pfam" id="PF04253">
    <property type="entry name" value="TFR_dimer"/>
    <property type="match status" value="2"/>
</dbReference>
<feature type="domain" description="PA" evidence="17">
    <location>
        <begin position="744"/>
        <end position="828"/>
    </location>
</feature>
<dbReference type="SUPFAM" id="SSF47672">
    <property type="entry name" value="Transferrin receptor-like dimerisation domain"/>
    <property type="match status" value="2"/>
</dbReference>
<dbReference type="InterPro" id="IPR007365">
    <property type="entry name" value="TFR-like_dimer_dom"/>
</dbReference>
<dbReference type="GO" id="GO:0006508">
    <property type="term" value="P:proteolysis"/>
    <property type="evidence" value="ECO:0007669"/>
    <property type="project" value="UniProtKB-KW"/>
</dbReference>
<evidence type="ECO:0000313" key="20">
    <source>
        <dbReference type="EMBL" id="PVD19368.1"/>
    </source>
</evidence>
<dbReference type="GO" id="GO:0004177">
    <property type="term" value="F:aminopeptidase activity"/>
    <property type="evidence" value="ECO:0007669"/>
    <property type="project" value="UniProtKB-KW"/>
</dbReference>
<dbReference type="InterPro" id="IPR039373">
    <property type="entry name" value="Peptidase_M28B"/>
</dbReference>
<evidence type="ECO:0000256" key="16">
    <source>
        <dbReference type="SAM" id="Phobius"/>
    </source>
</evidence>
<evidence type="ECO:0000259" key="17">
    <source>
        <dbReference type="Pfam" id="PF02225"/>
    </source>
</evidence>
<evidence type="ECO:0000256" key="10">
    <source>
        <dbReference type="ARBA" id="ARBA00023049"/>
    </source>
</evidence>
<evidence type="ECO:0000256" key="6">
    <source>
        <dbReference type="ARBA" id="ARBA00022723"/>
    </source>
</evidence>
<dbReference type="InterPro" id="IPR007484">
    <property type="entry name" value="Peptidase_M28"/>
</dbReference>
<dbReference type="GO" id="GO:0046872">
    <property type="term" value="F:metal ion binding"/>
    <property type="evidence" value="ECO:0007669"/>
    <property type="project" value="UniProtKB-KW"/>
</dbReference>
<evidence type="ECO:0000259" key="18">
    <source>
        <dbReference type="Pfam" id="PF04253"/>
    </source>
</evidence>
<feature type="domain" description="PA" evidence="17">
    <location>
        <begin position="172"/>
        <end position="258"/>
    </location>
</feature>
<reference evidence="20 21" key="1">
    <citation type="submission" date="2018-04" db="EMBL/GenBank/DDBJ databases">
        <title>The genome of golden apple snail Pomacea canaliculata provides insight into stress tolerance and invasive adaptation.</title>
        <authorList>
            <person name="Liu C."/>
            <person name="Liu B."/>
            <person name="Ren Y."/>
            <person name="Zhang Y."/>
            <person name="Wang H."/>
            <person name="Li S."/>
            <person name="Jiang F."/>
            <person name="Yin L."/>
            <person name="Zhang G."/>
            <person name="Qian W."/>
            <person name="Fan W."/>
        </authorList>
    </citation>
    <scope>NUCLEOTIDE SEQUENCE [LARGE SCALE GENOMIC DNA]</scope>
    <source>
        <strain evidence="20">SZHN2017</strain>
        <tissue evidence="20">Muscle</tissue>
    </source>
</reference>
<evidence type="ECO:0000256" key="9">
    <source>
        <dbReference type="ARBA" id="ARBA00022837"/>
    </source>
</evidence>
<keyword evidence="11" id="KW-1015">Disulfide bond</keyword>
<sequence length="1272" mass="142720">MGTDLFERRGISPRYYIIFAIVVGVFFAAGVLIGWFSHTQPTTQSTSGQTEADDSSYFIDFILNNVNKDNIRNYLREYSKEPRLEGTEKDAELARLMQSQWQANGLDDVHLATYNVLLSFPNKTNPNVIQIKDTTSGKVMFETHKYEVVLTPAENNSDVVPPYNAYSPAADVTGDLIYVNYGRIEDFQLLGNMSVNFTGAIVIARYGKIFRGDKVKNAQRFNASGVILYSDPIDYNVGESKPYPDSWWLPPTGIQRGTVGSDGDQETPLYPSTYYANRVKATSLPTIPCQPIGYIDAIELLSKVRLNVNNYNEVRPVYNVIGLIRGSEEPDRYVLLGNHHDAWVFGAMDPLSGSASLTELTRCQYRAQGHRPRRTIVFCSWDAEEQGLLGSVEWVEPNYTLGIGSSPLLQDVAYESAKLVPSQDPAYTTFYDMWLSRPRSIKTVTEPDLYYSLGSGSDQGAFYQRAGVSCIDMWMTYDEARIPIPYYPLYHSSYETFYAFENFVDPGFLASAAITKFWGILASKMANSKLLPYKVERYSAAVSNFYSSLDKSSWQEHGVNVAAMDSAVHNFTKATKAFQQKLDTDASLLSSSLRLRMVNDRLMQLERAFLDPEGLPGQPAQKHVMFAPSQFDAYVDNSFPGIVDTVLQIQLGNDKWDQLKQQVYIATYTIQSAAFSLEDIGLCLPFMARGKEYSKEPRLEGTEKDAELARLMQSQWQANGLDDVHLATYNVLLSFPNKTNPNVGDLVYVNYGREKDFSYLTKTLSVNLTGAIVIARYGKIYRGDKVKFAERYNAAGVILYSDPSDFNIDLSKPYPDSWWLPPTGIQRGVIAGWCQWRPGNAPTTPIGLTLRHCQKYPVSPSGTLTPLNFLGAPKGKQLLEVKPVYNVIGIIKGSEEPDRYVLLGNHHDAWAFGAFDPLSGAASLTELTRVFGQLLKQGHRPRRTVVFCSWDAEEQGLLGSNEWVEEHLKVLLQRGVAYLNVDYSAVSNFTMAAGTSPLLQDALYEAAKLVPSIDPAFTTIYDMWLHRPTSGEVDKEPYVYYSLGSSSDMAAFYQRAGVSSVDMWITYDEANLPIITYPLYHSSYETFFAYDTFIDPGFVANAAMTKVWGVMTSNLANCKLLPFKVERYSTAVSTFYTSLNKTSWKEHGVNIEAMDSAIMNFTKATKAFQEQIDQSISAKSSPLQLRMVNDRLMQLERAFLDPEGLPGSPDQKHVMFAPSQFDNYVDNSFPGIVDTMVQIQQGYDKWDELKQQVYISTYTIQSVASTLEDIGL</sequence>
<keyword evidence="9" id="KW-0106">Calcium</keyword>
<dbReference type="AlphaFoldDB" id="A0A2T7NDW6"/>
<proteinExistence type="inferred from homology"/>
<dbReference type="InterPro" id="IPR046450">
    <property type="entry name" value="PA_dom_sf"/>
</dbReference>
<dbReference type="GO" id="GO:0004180">
    <property type="term" value="F:carboxypeptidase activity"/>
    <property type="evidence" value="ECO:0007669"/>
    <property type="project" value="TreeGrafter"/>
</dbReference>
<dbReference type="Gene3D" id="1.20.930.40">
    <property type="entry name" value="Transferrin receptor-like, dimerisation domain"/>
    <property type="match status" value="2"/>
</dbReference>
<protein>
    <recommendedName>
        <fullName evidence="14">Aminopeptidase NAALADL1</fullName>
    </recommendedName>
    <alternativeName>
        <fullName evidence="15">N-acetylated-alpha-linked acidic dipeptidase-like protein</fullName>
    </alternativeName>
</protein>
<dbReference type="FunFam" id="1.20.930.40:FF:000001">
    <property type="entry name" value="N-acetylated-alpha-linked acidic dipeptidase 2"/>
    <property type="match status" value="2"/>
</dbReference>
<keyword evidence="16" id="KW-1133">Transmembrane helix</keyword>
<evidence type="ECO:0000256" key="15">
    <source>
        <dbReference type="ARBA" id="ARBA00081462"/>
    </source>
</evidence>
<feature type="domain" description="Peptidase M28" evidence="19">
    <location>
        <begin position="319"/>
        <end position="497"/>
    </location>
</feature>
<dbReference type="SUPFAM" id="SSF52025">
    <property type="entry name" value="PA domain"/>
    <property type="match status" value="2"/>
</dbReference>
<accession>A0A2T7NDW6</accession>
<evidence type="ECO:0000256" key="7">
    <source>
        <dbReference type="ARBA" id="ARBA00022801"/>
    </source>
</evidence>
<keyword evidence="21" id="KW-1185">Reference proteome</keyword>
<dbReference type="GO" id="GO:0008237">
    <property type="term" value="F:metallopeptidase activity"/>
    <property type="evidence" value="ECO:0007669"/>
    <property type="project" value="UniProtKB-KW"/>
</dbReference>
<organism evidence="20 21">
    <name type="scientific">Pomacea canaliculata</name>
    <name type="common">Golden apple snail</name>
    <dbReference type="NCBI Taxonomy" id="400727"/>
    <lineage>
        <taxon>Eukaryota</taxon>
        <taxon>Metazoa</taxon>
        <taxon>Spiralia</taxon>
        <taxon>Lophotrochozoa</taxon>
        <taxon>Mollusca</taxon>
        <taxon>Gastropoda</taxon>
        <taxon>Caenogastropoda</taxon>
        <taxon>Architaenioglossa</taxon>
        <taxon>Ampullarioidea</taxon>
        <taxon>Ampullariidae</taxon>
        <taxon>Pomacea</taxon>
    </lineage>
</organism>
<keyword evidence="8" id="KW-0862">Zinc</keyword>
<evidence type="ECO:0000256" key="13">
    <source>
        <dbReference type="ARBA" id="ARBA00059290"/>
    </source>
</evidence>
<keyword evidence="6" id="KW-0479">Metal-binding</keyword>
<evidence type="ECO:0000256" key="3">
    <source>
        <dbReference type="ARBA" id="ARBA00005634"/>
    </source>
</evidence>
<gene>
    <name evidence="20" type="ORF">C0Q70_19856</name>
</gene>
<keyword evidence="5" id="KW-0645">Protease</keyword>
<dbReference type="InterPro" id="IPR003137">
    <property type="entry name" value="PA_domain"/>
</dbReference>
<dbReference type="EMBL" id="PZQS01000013">
    <property type="protein sequence ID" value="PVD19368.1"/>
    <property type="molecule type" value="Genomic_DNA"/>
</dbReference>
<keyword evidence="7" id="KW-0378">Hydrolase</keyword>
<dbReference type="CDD" id="cd02121">
    <property type="entry name" value="PA_GCPII_like"/>
    <property type="match status" value="1"/>
</dbReference>
<evidence type="ECO:0000256" key="1">
    <source>
        <dbReference type="ARBA" id="ARBA00001947"/>
    </source>
</evidence>
<dbReference type="FunFam" id="3.40.630.10:FF:000101">
    <property type="entry name" value="N-acetylated alpha-linked acidic dipeptidase like 1"/>
    <property type="match status" value="2"/>
</dbReference>
<feature type="transmembrane region" description="Helical" evidence="16">
    <location>
        <begin position="15"/>
        <end position="36"/>
    </location>
</feature>
<evidence type="ECO:0000256" key="2">
    <source>
        <dbReference type="ARBA" id="ARBA00004221"/>
    </source>
</evidence>
<evidence type="ECO:0000256" key="14">
    <source>
        <dbReference type="ARBA" id="ARBA00068168"/>
    </source>
</evidence>
<evidence type="ECO:0000313" key="21">
    <source>
        <dbReference type="Proteomes" id="UP000245119"/>
    </source>
</evidence>
<comment type="similarity">
    <text evidence="3">Belongs to the peptidase M28 family. M28B subfamily.</text>
</comment>
<dbReference type="SUPFAM" id="SSF53187">
    <property type="entry name" value="Zn-dependent exopeptidases"/>
    <property type="match status" value="2"/>
</dbReference>
<dbReference type="Gene3D" id="3.50.30.30">
    <property type="match status" value="2"/>
</dbReference>
<name>A0A2T7NDW6_POMCA</name>
<feature type="domain" description="Transferrin receptor-like dimerisation" evidence="18">
    <location>
        <begin position="560"/>
        <end position="677"/>
    </location>
</feature>
<evidence type="ECO:0000256" key="4">
    <source>
        <dbReference type="ARBA" id="ARBA00022438"/>
    </source>
</evidence>
<dbReference type="Proteomes" id="UP000245119">
    <property type="component" value="Linkage Group LG13"/>
</dbReference>
<keyword evidence="4" id="KW-0031">Aminopeptidase</keyword>
<dbReference type="PANTHER" id="PTHR10404:SF77">
    <property type="entry name" value="GLUTAMATE CARBOXYPEPTIDASE 2 HOMOLOG"/>
    <property type="match status" value="1"/>
</dbReference>
<dbReference type="GO" id="GO:0016324">
    <property type="term" value="C:apical plasma membrane"/>
    <property type="evidence" value="ECO:0007669"/>
    <property type="project" value="UniProtKB-SubCell"/>
</dbReference>
<feature type="domain" description="Transferrin receptor-like dimerisation" evidence="18">
    <location>
        <begin position="1150"/>
        <end position="1268"/>
    </location>
</feature>
<evidence type="ECO:0000256" key="8">
    <source>
        <dbReference type="ARBA" id="ARBA00022833"/>
    </source>
</evidence>
<evidence type="ECO:0000259" key="19">
    <source>
        <dbReference type="Pfam" id="PF04389"/>
    </source>
</evidence>
<evidence type="ECO:0000256" key="5">
    <source>
        <dbReference type="ARBA" id="ARBA00022670"/>
    </source>
</evidence>
<comment type="subcellular location">
    <subcellularLocation>
        <location evidence="2">Apical cell membrane</location>
    </subcellularLocation>
</comment>
<feature type="domain" description="Peptidase M28" evidence="19">
    <location>
        <begin position="886"/>
        <end position="1086"/>
    </location>
</feature>
<dbReference type="CDD" id="cd08022">
    <property type="entry name" value="M28_PSMA_like"/>
    <property type="match status" value="1"/>
</dbReference>
<keyword evidence="16" id="KW-0472">Membrane</keyword>
<comment type="cofactor">
    <cofactor evidence="1">
        <name>Zn(2+)</name>
        <dbReference type="ChEBI" id="CHEBI:29105"/>
    </cofactor>
</comment>
<evidence type="ECO:0000256" key="11">
    <source>
        <dbReference type="ARBA" id="ARBA00023157"/>
    </source>
</evidence>
<keyword evidence="12" id="KW-0325">Glycoprotein</keyword>
<dbReference type="Pfam" id="PF02225">
    <property type="entry name" value="PA"/>
    <property type="match status" value="2"/>
</dbReference>
<dbReference type="InterPro" id="IPR036757">
    <property type="entry name" value="TFR-like_dimer_dom_sf"/>
</dbReference>
<comment type="caution">
    <text evidence="20">The sequence shown here is derived from an EMBL/GenBank/DDBJ whole genome shotgun (WGS) entry which is preliminary data.</text>
</comment>
<dbReference type="OrthoDB" id="5841748at2759"/>
<evidence type="ECO:0000256" key="12">
    <source>
        <dbReference type="ARBA" id="ARBA00023180"/>
    </source>
</evidence>
<dbReference type="Pfam" id="PF04389">
    <property type="entry name" value="Peptidase_M28"/>
    <property type="match status" value="2"/>
</dbReference>
<dbReference type="PANTHER" id="PTHR10404">
    <property type="entry name" value="N-ACETYLATED-ALPHA-LINKED ACIDIC DIPEPTIDASE"/>
    <property type="match status" value="1"/>
</dbReference>
<dbReference type="Gene3D" id="3.40.630.10">
    <property type="entry name" value="Zn peptidases"/>
    <property type="match status" value="2"/>
</dbReference>
<comment type="function">
    <text evidence="13">Aminopeptidase with broad substrate specificity. Has lower activity with substrates that have Asp or Glu in the P2' position, or Pro in the P3' position. Lacks activity with substrates that have both Pro in the P3' position and Asp or Glu in the P2' position. Lacks carboxypeptidase activity. Lacks dipeptidyl-peptidase IV type activity.</text>
</comment>
<keyword evidence="16" id="KW-0812">Transmembrane</keyword>
<keyword evidence="10" id="KW-0482">Metalloprotease</keyword>